<evidence type="ECO:0000313" key="1">
    <source>
        <dbReference type="EMBL" id="KPJ02152.1"/>
    </source>
</evidence>
<protein>
    <submittedName>
        <fullName evidence="1">Uncharacterized protein</fullName>
    </submittedName>
</protein>
<gene>
    <name evidence="1" type="ORF">RR46_03427</name>
</gene>
<dbReference type="AlphaFoldDB" id="A0A194Q9G2"/>
<name>A0A194Q9G2_PAPXU</name>
<keyword evidence="2" id="KW-1185">Reference proteome</keyword>
<dbReference type="EMBL" id="KQ459252">
    <property type="protein sequence ID" value="KPJ02152.1"/>
    <property type="molecule type" value="Genomic_DNA"/>
</dbReference>
<evidence type="ECO:0000313" key="2">
    <source>
        <dbReference type="Proteomes" id="UP000053268"/>
    </source>
</evidence>
<proteinExistence type="predicted"/>
<sequence length="118" mass="13831">MTEKEKSDEQGEMIGLLEKKWRPRTGRRIVGRPPPRWTDDLVKVAGVSWMQVAQVRSSWRSLGEAYPSSERRLRKKMLFIWVNSLVSRQYKSTPQTERFSRAVNVSAGKRRQTVKNRV</sequence>
<reference evidence="1 2" key="1">
    <citation type="journal article" date="2015" name="Nat. Commun.">
        <title>Outbred genome sequencing and CRISPR/Cas9 gene editing in butterflies.</title>
        <authorList>
            <person name="Li X."/>
            <person name="Fan D."/>
            <person name="Zhang W."/>
            <person name="Liu G."/>
            <person name="Zhang L."/>
            <person name="Zhao L."/>
            <person name="Fang X."/>
            <person name="Chen L."/>
            <person name="Dong Y."/>
            <person name="Chen Y."/>
            <person name="Ding Y."/>
            <person name="Zhao R."/>
            <person name="Feng M."/>
            <person name="Zhu Y."/>
            <person name="Feng Y."/>
            <person name="Jiang X."/>
            <person name="Zhu D."/>
            <person name="Xiang H."/>
            <person name="Feng X."/>
            <person name="Li S."/>
            <person name="Wang J."/>
            <person name="Zhang G."/>
            <person name="Kronforst M.R."/>
            <person name="Wang W."/>
        </authorList>
    </citation>
    <scope>NUCLEOTIDE SEQUENCE [LARGE SCALE GENOMIC DNA]</scope>
    <source>
        <strain evidence="1">Ya'a_city_454_Px</strain>
        <tissue evidence="1">Whole body</tissue>
    </source>
</reference>
<accession>A0A194Q9G2</accession>
<organism evidence="1 2">
    <name type="scientific">Papilio xuthus</name>
    <name type="common">Asian swallowtail butterfly</name>
    <dbReference type="NCBI Taxonomy" id="66420"/>
    <lineage>
        <taxon>Eukaryota</taxon>
        <taxon>Metazoa</taxon>
        <taxon>Ecdysozoa</taxon>
        <taxon>Arthropoda</taxon>
        <taxon>Hexapoda</taxon>
        <taxon>Insecta</taxon>
        <taxon>Pterygota</taxon>
        <taxon>Neoptera</taxon>
        <taxon>Endopterygota</taxon>
        <taxon>Lepidoptera</taxon>
        <taxon>Glossata</taxon>
        <taxon>Ditrysia</taxon>
        <taxon>Papilionoidea</taxon>
        <taxon>Papilionidae</taxon>
        <taxon>Papilioninae</taxon>
        <taxon>Papilio</taxon>
    </lineage>
</organism>
<dbReference type="Proteomes" id="UP000053268">
    <property type="component" value="Unassembled WGS sequence"/>
</dbReference>